<dbReference type="InterPro" id="IPR023346">
    <property type="entry name" value="Lysozyme-like_dom_sf"/>
</dbReference>
<sequence>MPLSGRLLQVGAVLFAAFILVCLLVFGYVTLFVTPNLPSLDALIDYRPKIPLRVYTADEVLIGEFGEERRDFIPIAQMPDVMKKALLSIEDDRFYEHGGVDYIGVIRAGLANLRSSRAQGASTITMQVARTFFLSRQKTYGRKIHEIVLAYEIERHLTKDQILELYMNQIYLGERAYGFGSAARVYFGKAVKDLTIAEAAMLAGLPKAPAGANPIVNPTRAGQRQQYILKRMRELGYITPEQYARASQEKLVVRSDRRRYSTHAEHAAEAVRQYMYAQYKDDIYTHGYSVYTTLNSADQNAAYNAVRRGVMDYERRHGYRGPEAFIDLPADEDERQQAVSEALLKYPDSDELQSAVVTSASAKLVRADLLSGDDIEISGEGLRFASSALTSKGQNRIRRGAVIRVIRDAKKKWAITQMPEVSAAFVSLDAQDGSLRAMVGGFDFAFNQFDHVNQAWRQPGSTIKPFIYSAALEKGFSPGTLVNDVPLIINASETGGQSWEPQNDNGQYDGPVTMRTGLKRSKNLVSIRILQSITPGFAQQYLTRFGFDQDKHPANLTMTLGTGSVTPMQMARGYAVFANGGYQVTPFLIQKIVDNRGNVLTESNPVKAGDEANRVLDGRNAFIMDTMMRDVINGGTAFAASQKIGRRDLAGKTGTTNDAMDGWFAGYGGNTVGVAWMGYDKPRSLGGREFGGTVALPIWIDYMRTALKGKAPFERGLPDGIAQVEGDWMYKEYVNGNGVSAVGVEDTRGFWERLFGNRPAGPAPSPSTAPVQKPSTPLDDNMYRGGN</sequence>
<dbReference type="PANTHER" id="PTHR32282:SF27">
    <property type="entry name" value="PENICILLIN-BINDING PROTEIN 1A"/>
    <property type="match status" value="1"/>
</dbReference>
<dbReference type="InterPro" id="IPR050396">
    <property type="entry name" value="Glycosyltr_51/Transpeptidase"/>
</dbReference>
<dbReference type="NCBIfam" id="TIGR02074">
    <property type="entry name" value="PBP_1a_fam"/>
    <property type="match status" value="1"/>
</dbReference>
<dbReference type="EMBL" id="QYUO01000002">
    <property type="protein sequence ID" value="RJF96071.1"/>
    <property type="molecule type" value="Genomic_DNA"/>
</dbReference>
<evidence type="ECO:0000256" key="27">
    <source>
        <dbReference type="SAM" id="MobiDB-lite"/>
    </source>
</evidence>
<dbReference type="Pfam" id="PF00905">
    <property type="entry name" value="Transpeptidase"/>
    <property type="match status" value="1"/>
</dbReference>
<evidence type="ECO:0000256" key="12">
    <source>
        <dbReference type="ARBA" id="ARBA00022679"/>
    </source>
</evidence>
<evidence type="ECO:0000256" key="1">
    <source>
        <dbReference type="ARBA" id="ARBA00004249"/>
    </source>
</evidence>
<keyword evidence="10" id="KW-0645">Protease</keyword>
<dbReference type="GO" id="GO:0046677">
    <property type="term" value="P:response to antibiotic"/>
    <property type="evidence" value="ECO:0007669"/>
    <property type="project" value="UniProtKB-KW"/>
</dbReference>
<keyword evidence="13 28" id="KW-0812">Transmembrane</keyword>
<keyword evidence="14" id="KW-0378">Hydrolase</keyword>
<evidence type="ECO:0000256" key="19">
    <source>
        <dbReference type="ARBA" id="ARBA00023136"/>
    </source>
</evidence>
<evidence type="ECO:0000256" key="23">
    <source>
        <dbReference type="ARBA" id="ARBA00034000"/>
    </source>
</evidence>
<evidence type="ECO:0000256" key="21">
    <source>
        <dbReference type="ARBA" id="ARBA00023268"/>
    </source>
</evidence>
<feature type="region of interest" description="Disordered" evidence="27">
    <location>
        <begin position="755"/>
        <end position="787"/>
    </location>
</feature>
<keyword evidence="15" id="KW-0133">Cell shape</keyword>
<evidence type="ECO:0000313" key="33">
    <source>
        <dbReference type="Proteomes" id="UP000265955"/>
    </source>
</evidence>
<evidence type="ECO:0000256" key="11">
    <source>
        <dbReference type="ARBA" id="ARBA00022676"/>
    </source>
</evidence>
<comment type="caution">
    <text evidence="32">The sequence shown here is derived from an EMBL/GenBank/DDBJ whole genome shotgun (WGS) entry which is preliminary data.</text>
</comment>
<evidence type="ECO:0000256" key="13">
    <source>
        <dbReference type="ARBA" id="ARBA00022692"/>
    </source>
</evidence>
<evidence type="ECO:0000256" key="20">
    <source>
        <dbReference type="ARBA" id="ARBA00023251"/>
    </source>
</evidence>
<evidence type="ECO:0000256" key="8">
    <source>
        <dbReference type="ARBA" id="ARBA00022519"/>
    </source>
</evidence>
<evidence type="ECO:0000256" key="25">
    <source>
        <dbReference type="ARBA" id="ARBA00049902"/>
    </source>
</evidence>
<dbReference type="GO" id="GO:0008955">
    <property type="term" value="F:peptidoglycan glycosyltransferase activity"/>
    <property type="evidence" value="ECO:0007669"/>
    <property type="project" value="UniProtKB-EC"/>
</dbReference>
<keyword evidence="18 28" id="KW-1133">Transmembrane helix</keyword>
<proteinExistence type="inferred from homology"/>
<organism evidence="32 33">
    <name type="scientific">Noviherbaspirillum saxi</name>
    <dbReference type="NCBI Taxonomy" id="2320863"/>
    <lineage>
        <taxon>Bacteria</taxon>
        <taxon>Pseudomonadati</taxon>
        <taxon>Pseudomonadota</taxon>
        <taxon>Betaproteobacteria</taxon>
        <taxon>Burkholderiales</taxon>
        <taxon>Oxalobacteraceae</taxon>
        <taxon>Noviherbaspirillum</taxon>
    </lineage>
</organism>
<accession>A0A3A3FMW5</accession>
<evidence type="ECO:0000256" key="6">
    <source>
        <dbReference type="ARBA" id="ARBA00018638"/>
    </source>
</evidence>
<reference evidence="33" key="1">
    <citation type="submission" date="2018-09" db="EMBL/GenBank/DDBJ databases">
        <authorList>
            <person name="Zhu H."/>
        </authorList>
    </citation>
    <scope>NUCLEOTIDE SEQUENCE [LARGE SCALE GENOMIC DNA]</scope>
    <source>
        <strain evidence="33">K1R23-30</strain>
    </source>
</reference>
<comment type="similarity">
    <text evidence="3">In the C-terminal section; belongs to the transpeptidase family.</text>
</comment>
<evidence type="ECO:0000256" key="9">
    <source>
        <dbReference type="ARBA" id="ARBA00022645"/>
    </source>
</evidence>
<evidence type="ECO:0000313" key="32">
    <source>
        <dbReference type="EMBL" id="RJF96071.1"/>
    </source>
</evidence>
<dbReference type="GO" id="GO:0005886">
    <property type="term" value="C:plasma membrane"/>
    <property type="evidence" value="ECO:0007669"/>
    <property type="project" value="UniProtKB-SubCell"/>
</dbReference>
<protein>
    <recommendedName>
        <fullName evidence="6">Penicillin-binding protein 1A</fullName>
        <ecNumber evidence="24">2.4.99.28</ecNumber>
        <ecNumber evidence="5">3.4.16.4</ecNumber>
    </recommendedName>
</protein>
<keyword evidence="19 28" id="KW-0472">Membrane</keyword>
<dbReference type="GO" id="GO:0008658">
    <property type="term" value="F:penicillin binding"/>
    <property type="evidence" value="ECO:0007669"/>
    <property type="project" value="InterPro"/>
</dbReference>
<dbReference type="GO" id="GO:0008360">
    <property type="term" value="P:regulation of cell shape"/>
    <property type="evidence" value="ECO:0007669"/>
    <property type="project" value="UniProtKB-KW"/>
</dbReference>
<dbReference type="Pfam" id="PF00912">
    <property type="entry name" value="Transgly"/>
    <property type="match status" value="1"/>
</dbReference>
<evidence type="ECO:0000256" key="4">
    <source>
        <dbReference type="ARBA" id="ARBA00007739"/>
    </source>
</evidence>
<dbReference type="SUPFAM" id="SSF53955">
    <property type="entry name" value="Lysozyme-like"/>
    <property type="match status" value="1"/>
</dbReference>
<dbReference type="GO" id="GO:0009252">
    <property type="term" value="P:peptidoglycan biosynthetic process"/>
    <property type="evidence" value="ECO:0007669"/>
    <property type="project" value="UniProtKB-UniPathway"/>
</dbReference>
<evidence type="ECO:0000256" key="10">
    <source>
        <dbReference type="ARBA" id="ARBA00022670"/>
    </source>
</evidence>
<dbReference type="GO" id="GO:0006508">
    <property type="term" value="P:proteolysis"/>
    <property type="evidence" value="ECO:0007669"/>
    <property type="project" value="UniProtKB-KW"/>
</dbReference>
<dbReference type="GO" id="GO:0071555">
    <property type="term" value="P:cell wall organization"/>
    <property type="evidence" value="ECO:0007669"/>
    <property type="project" value="UniProtKB-KW"/>
</dbReference>
<evidence type="ECO:0000256" key="26">
    <source>
        <dbReference type="ARBA" id="ARBA00060592"/>
    </source>
</evidence>
<keyword evidence="22" id="KW-0961">Cell wall biogenesis/degradation</keyword>
<name>A0A3A3FMW5_9BURK</name>
<evidence type="ECO:0000256" key="5">
    <source>
        <dbReference type="ARBA" id="ARBA00012448"/>
    </source>
</evidence>
<comment type="similarity">
    <text evidence="4">In the N-terminal section; belongs to the glycosyltransferase 51 family.</text>
</comment>
<comment type="subcellular location">
    <subcellularLocation>
        <location evidence="1">Cell inner membrane</location>
        <topology evidence="1">Single-pass type II membrane protein</topology>
    </subcellularLocation>
</comment>
<keyword evidence="8" id="KW-0997">Cell inner membrane</keyword>
<dbReference type="Proteomes" id="UP000265955">
    <property type="component" value="Unassembled WGS sequence"/>
</dbReference>
<keyword evidence="21" id="KW-0511">Multifunctional enzyme</keyword>
<keyword evidence="7" id="KW-1003">Cell membrane</keyword>
<dbReference type="Pfam" id="PF17092">
    <property type="entry name" value="PCB_OB"/>
    <property type="match status" value="1"/>
</dbReference>
<comment type="pathway">
    <text evidence="2">Cell wall biogenesis; peptidoglycan biosynthesis.</text>
</comment>
<evidence type="ECO:0000256" key="22">
    <source>
        <dbReference type="ARBA" id="ARBA00023316"/>
    </source>
</evidence>
<dbReference type="EC" id="2.4.99.28" evidence="24"/>
<gene>
    <name evidence="32" type="ORF">D3871_22290</name>
</gene>
<comment type="catalytic activity">
    <reaction evidence="25">
        <text>[GlcNAc-(1-&gt;4)-Mur2Ac(oyl-L-Ala-gamma-D-Glu-L-Lys-D-Ala-D-Ala)](n)-di-trans,octa-cis-undecaprenyl diphosphate + beta-D-GlcNAc-(1-&gt;4)-Mur2Ac(oyl-L-Ala-gamma-D-Glu-L-Lys-D-Ala-D-Ala)-di-trans,octa-cis-undecaprenyl diphosphate = [GlcNAc-(1-&gt;4)-Mur2Ac(oyl-L-Ala-gamma-D-Glu-L-Lys-D-Ala-D-Ala)](n+1)-di-trans,octa-cis-undecaprenyl diphosphate + di-trans,octa-cis-undecaprenyl diphosphate + H(+)</text>
        <dbReference type="Rhea" id="RHEA:23708"/>
        <dbReference type="Rhea" id="RHEA-COMP:9602"/>
        <dbReference type="Rhea" id="RHEA-COMP:9603"/>
        <dbReference type="ChEBI" id="CHEBI:15378"/>
        <dbReference type="ChEBI" id="CHEBI:58405"/>
        <dbReference type="ChEBI" id="CHEBI:60033"/>
        <dbReference type="ChEBI" id="CHEBI:78435"/>
        <dbReference type="EC" id="2.4.99.28"/>
    </reaction>
</comment>
<evidence type="ECO:0000256" key="16">
    <source>
        <dbReference type="ARBA" id="ARBA00022968"/>
    </source>
</evidence>
<dbReference type="GO" id="GO:0009002">
    <property type="term" value="F:serine-type D-Ala-D-Ala carboxypeptidase activity"/>
    <property type="evidence" value="ECO:0007669"/>
    <property type="project" value="UniProtKB-EC"/>
</dbReference>
<dbReference type="RefSeq" id="WP_119771216.1">
    <property type="nucleotide sequence ID" value="NZ_QYUO01000002.1"/>
</dbReference>
<evidence type="ECO:0000259" key="30">
    <source>
        <dbReference type="Pfam" id="PF00912"/>
    </source>
</evidence>
<dbReference type="GO" id="GO:0030288">
    <property type="term" value="C:outer membrane-bounded periplasmic space"/>
    <property type="evidence" value="ECO:0007669"/>
    <property type="project" value="TreeGrafter"/>
</dbReference>
<keyword evidence="12" id="KW-0808">Transferase</keyword>
<dbReference type="InterPro" id="IPR031376">
    <property type="entry name" value="PCB_OB"/>
</dbReference>
<evidence type="ECO:0000256" key="17">
    <source>
        <dbReference type="ARBA" id="ARBA00022984"/>
    </source>
</evidence>
<keyword evidence="11" id="KW-0328">Glycosyltransferase</keyword>
<evidence type="ECO:0000256" key="24">
    <source>
        <dbReference type="ARBA" id="ARBA00044770"/>
    </source>
</evidence>
<keyword evidence="17" id="KW-0573">Peptidoglycan synthesis</keyword>
<keyword evidence="9" id="KW-0121">Carboxypeptidase</keyword>
<evidence type="ECO:0000259" key="29">
    <source>
        <dbReference type="Pfam" id="PF00905"/>
    </source>
</evidence>
<keyword evidence="33" id="KW-1185">Reference proteome</keyword>
<dbReference type="InterPro" id="IPR036950">
    <property type="entry name" value="PBP_transglycosylase"/>
</dbReference>
<evidence type="ECO:0000259" key="31">
    <source>
        <dbReference type="Pfam" id="PF17092"/>
    </source>
</evidence>
<comment type="catalytic activity">
    <reaction evidence="23">
        <text>Preferential cleavage: (Ac)2-L-Lys-D-Ala-|-D-Ala. Also transpeptidation of peptidyl-alanyl moieties that are N-acyl substituents of D-alanine.</text>
        <dbReference type="EC" id="3.4.16.4"/>
    </reaction>
</comment>
<dbReference type="Gene3D" id="1.10.3810.10">
    <property type="entry name" value="Biosynthetic peptidoglycan transglycosylase-like"/>
    <property type="match status" value="1"/>
</dbReference>
<evidence type="ECO:0000256" key="15">
    <source>
        <dbReference type="ARBA" id="ARBA00022960"/>
    </source>
</evidence>
<evidence type="ECO:0000256" key="28">
    <source>
        <dbReference type="SAM" id="Phobius"/>
    </source>
</evidence>
<dbReference type="Gene3D" id="3.40.710.10">
    <property type="entry name" value="DD-peptidase/beta-lactamase superfamily"/>
    <property type="match status" value="2"/>
</dbReference>
<dbReference type="InterPro" id="IPR012338">
    <property type="entry name" value="Beta-lactam/transpept-like"/>
</dbReference>
<dbReference type="OrthoDB" id="9766909at2"/>
<dbReference type="InterPro" id="IPR001264">
    <property type="entry name" value="Glyco_trans_51"/>
</dbReference>
<dbReference type="SUPFAM" id="SSF56601">
    <property type="entry name" value="beta-lactamase/transpeptidase-like"/>
    <property type="match status" value="1"/>
</dbReference>
<evidence type="ECO:0000256" key="3">
    <source>
        <dbReference type="ARBA" id="ARBA00007090"/>
    </source>
</evidence>
<dbReference type="InterPro" id="IPR001460">
    <property type="entry name" value="PCN-bd_Tpept"/>
</dbReference>
<dbReference type="PANTHER" id="PTHR32282">
    <property type="entry name" value="BINDING PROTEIN TRANSPEPTIDASE, PUTATIVE-RELATED"/>
    <property type="match status" value="1"/>
</dbReference>
<evidence type="ECO:0000256" key="7">
    <source>
        <dbReference type="ARBA" id="ARBA00022475"/>
    </source>
</evidence>
<feature type="domain" description="Penicillin-binding protein transpeptidase" evidence="29">
    <location>
        <begin position="424"/>
        <end position="667"/>
    </location>
</feature>
<feature type="domain" description="Glycosyl transferase family 51" evidence="30">
    <location>
        <begin position="61"/>
        <end position="232"/>
    </location>
</feature>
<dbReference type="FunFam" id="1.10.3810.10:FF:000003">
    <property type="entry name" value="Penicillin-binding protein 1a"/>
    <property type="match status" value="1"/>
</dbReference>
<feature type="transmembrane region" description="Helical" evidence="28">
    <location>
        <begin position="12"/>
        <end position="33"/>
    </location>
</feature>
<comment type="pathway">
    <text evidence="26">Glycan biosynthesis.</text>
</comment>
<dbReference type="EC" id="3.4.16.4" evidence="5"/>
<dbReference type="UniPathway" id="UPA00219"/>
<feature type="domain" description="Penicillin-binding protein OB-like" evidence="31">
    <location>
        <begin position="319"/>
        <end position="421"/>
    </location>
</feature>
<keyword evidence="20" id="KW-0046">Antibiotic resistance</keyword>
<evidence type="ECO:0000256" key="14">
    <source>
        <dbReference type="ARBA" id="ARBA00022801"/>
    </source>
</evidence>
<evidence type="ECO:0000256" key="18">
    <source>
        <dbReference type="ARBA" id="ARBA00022989"/>
    </source>
</evidence>
<keyword evidence="16" id="KW-0735">Signal-anchor</keyword>
<dbReference type="AlphaFoldDB" id="A0A3A3FMW5"/>
<evidence type="ECO:0000256" key="2">
    <source>
        <dbReference type="ARBA" id="ARBA00004752"/>
    </source>
</evidence>